<dbReference type="PANTHER" id="PTHR38444">
    <property type="entry name" value="ENTEROBACTIN BIOSYNTHESIS PROTEIN YBDZ"/>
    <property type="match status" value="1"/>
</dbReference>
<dbReference type="EMBL" id="BAABAL010000018">
    <property type="protein sequence ID" value="GAA4022686.1"/>
    <property type="molecule type" value="Genomic_DNA"/>
</dbReference>
<reference evidence="3" key="1">
    <citation type="journal article" date="2019" name="Int. J. Syst. Evol. Microbiol.">
        <title>The Global Catalogue of Microorganisms (GCM) 10K type strain sequencing project: providing services to taxonomists for standard genome sequencing and annotation.</title>
        <authorList>
            <consortium name="The Broad Institute Genomics Platform"/>
            <consortium name="The Broad Institute Genome Sequencing Center for Infectious Disease"/>
            <person name="Wu L."/>
            <person name="Ma J."/>
        </authorList>
    </citation>
    <scope>NUCLEOTIDE SEQUENCE [LARGE SCALE GENOMIC DNA]</scope>
    <source>
        <strain evidence="3">JCM 17342</strain>
    </source>
</reference>
<comment type="caution">
    <text evidence="2">The sequence shown here is derived from an EMBL/GenBank/DDBJ whole genome shotgun (WGS) entry which is preliminary data.</text>
</comment>
<name>A0ABP7T996_9PSEU</name>
<sequence length="54" mass="5843">MRNPFDDPSGRFLVLVNAVGEHSLWPAATDVPAGWDIALGEDTRAACLAFVESR</sequence>
<dbReference type="PANTHER" id="PTHR38444:SF1">
    <property type="entry name" value="ENTEROBACTIN BIOSYNTHESIS PROTEIN YBDZ"/>
    <property type="match status" value="1"/>
</dbReference>
<dbReference type="SUPFAM" id="SSF160582">
    <property type="entry name" value="MbtH-like"/>
    <property type="match status" value="1"/>
</dbReference>
<evidence type="ECO:0000313" key="2">
    <source>
        <dbReference type="EMBL" id="GAA4022686.1"/>
    </source>
</evidence>
<gene>
    <name evidence="2" type="ORF">GCM10022247_53680</name>
</gene>
<dbReference type="InterPro" id="IPR005153">
    <property type="entry name" value="MbtH-like_dom"/>
</dbReference>
<accession>A0ABP7T996</accession>
<feature type="domain" description="MbtH-like" evidence="1">
    <location>
        <begin position="3"/>
        <end position="53"/>
    </location>
</feature>
<protein>
    <recommendedName>
        <fullName evidence="1">MbtH-like domain-containing protein</fullName>
    </recommendedName>
</protein>
<evidence type="ECO:0000313" key="3">
    <source>
        <dbReference type="Proteomes" id="UP001501747"/>
    </source>
</evidence>
<dbReference type="Gene3D" id="3.90.820.10">
    <property type="entry name" value="Structural Genomics, Unknown Function 30-nov-00 1gh9 Mol_id"/>
    <property type="match status" value="1"/>
</dbReference>
<dbReference type="Pfam" id="PF03621">
    <property type="entry name" value="MbtH"/>
    <property type="match status" value="1"/>
</dbReference>
<evidence type="ECO:0000259" key="1">
    <source>
        <dbReference type="SMART" id="SM00923"/>
    </source>
</evidence>
<keyword evidence="3" id="KW-1185">Reference proteome</keyword>
<proteinExistence type="predicted"/>
<dbReference type="InterPro" id="IPR038020">
    <property type="entry name" value="MbtH-like_sf"/>
</dbReference>
<dbReference type="SMART" id="SM00923">
    <property type="entry name" value="MbtH"/>
    <property type="match status" value="1"/>
</dbReference>
<dbReference type="Proteomes" id="UP001501747">
    <property type="component" value="Unassembled WGS sequence"/>
</dbReference>
<dbReference type="RefSeq" id="WP_344880260.1">
    <property type="nucleotide sequence ID" value="NZ_BAABAL010000018.1"/>
</dbReference>
<organism evidence="2 3">
    <name type="scientific">Allokutzneria multivorans</name>
    <dbReference type="NCBI Taxonomy" id="1142134"/>
    <lineage>
        <taxon>Bacteria</taxon>
        <taxon>Bacillati</taxon>
        <taxon>Actinomycetota</taxon>
        <taxon>Actinomycetes</taxon>
        <taxon>Pseudonocardiales</taxon>
        <taxon>Pseudonocardiaceae</taxon>
        <taxon>Allokutzneria</taxon>
    </lineage>
</organism>
<dbReference type="InterPro" id="IPR037407">
    <property type="entry name" value="MLP_fam"/>
</dbReference>